<sequence>LLERLTYRCGELKDVFRRLLSGSSFLRHTTSSSSSASAEMDATHANAIAALVYTQALQWICLQLKILQLIEACRRGGDFQ</sequence>
<keyword evidence="1" id="KW-1185">Reference proteome</keyword>
<evidence type="ECO:0000313" key="1">
    <source>
        <dbReference type="Proteomes" id="UP000095280"/>
    </source>
</evidence>
<organism evidence="1 2">
    <name type="scientific">Macrostomum lignano</name>
    <dbReference type="NCBI Taxonomy" id="282301"/>
    <lineage>
        <taxon>Eukaryota</taxon>
        <taxon>Metazoa</taxon>
        <taxon>Spiralia</taxon>
        <taxon>Lophotrochozoa</taxon>
        <taxon>Platyhelminthes</taxon>
        <taxon>Rhabditophora</taxon>
        <taxon>Macrostomorpha</taxon>
        <taxon>Macrostomida</taxon>
        <taxon>Macrostomidae</taxon>
        <taxon>Macrostomum</taxon>
    </lineage>
</organism>
<name>A0A1I8HN79_9PLAT</name>
<accession>A0A1I8HN79</accession>
<evidence type="ECO:0000313" key="2">
    <source>
        <dbReference type="WBParaSite" id="maker-uti_cns_0007099-snap-gene-0.3-mRNA-1"/>
    </source>
</evidence>
<dbReference type="Proteomes" id="UP000095280">
    <property type="component" value="Unplaced"/>
</dbReference>
<protein>
    <submittedName>
        <fullName evidence="2">GCP_C_terminal domain-containing protein</fullName>
    </submittedName>
</protein>
<reference evidence="2" key="1">
    <citation type="submission" date="2016-11" db="UniProtKB">
        <authorList>
            <consortium name="WormBaseParasite"/>
        </authorList>
    </citation>
    <scope>IDENTIFICATION</scope>
</reference>
<dbReference type="AlphaFoldDB" id="A0A1I8HN79"/>
<dbReference type="WBParaSite" id="maker-uti_cns_0007099-snap-gene-0.3-mRNA-1">
    <property type="protein sequence ID" value="maker-uti_cns_0007099-snap-gene-0.3-mRNA-1"/>
    <property type="gene ID" value="maker-uti_cns_0007099-snap-gene-0.3"/>
</dbReference>
<proteinExistence type="predicted"/>